<protein>
    <submittedName>
        <fullName evidence="3">Lysophospholipase</fullName>
    </submittedName>
</protein>
<proteinExistence type="predicted"/>
<dbReference type="NCBIfam" id="NF043016">
    <property type="entry name" value="DigluglyOctase"/>
    <property type="match status" value="1"/>
</dbReference>
<sequence length="263" mass="28479">MSDTPPPRLLVFGDSLSFHGPDRGYPADDERLWPNVAARSLGGVADLVARAGWTARDAWWAMIGDPRVWAELHRADVVVLAVGSMDTVPSPLPTYLRTGLRYLRPDSLRRAARRTYLAAQPVLSVALRGRPSALPPRLTVRYLDLAVSALRALRPSLPVVGWLPSVHRAASYGYVQTVRPRTAVAVSRWAADVGVPLLDVPAVVGAHVLGGHGNPDGMHWGWDGHALVGKAMAELIRPLLTRRGNSTSSTPDTSDSERVRHVG</sequence>
<accession>A0A837D9H5</accession>
<dbReference type="Proteomes" id="UP000030848">
    <property type="component" value="Unassembled WGS sequence"/>
</dbReference>
<evidence type="ECO:0000313" key="3">
    <source>
        <dbReference type="EMBL" id="KHF42436.1"/>
    </source>
</evidence>
<dbReference type="Gene3D" id="3.40.50.1110">
    <property type="entry name" value="SGNH hydrolase"/>
    <property type="match status" value="1"/>
</dbReference>
<name>A0A837D9H5_9PSEU</name>
<dbReference type="InterPro" id="IPR050023">
    <property type="entry name" value="OctT"/>
</dbReference>
<evidence type="ECO:0000256" key="1">
    <source>
        <dbReference type="SAM" id="MobiDB-lite"/>
    </source>
</evidence>
<dbReference type="OrthoDB" id="4369943at2"/>
<reference evidence="3 4" key="1">
    <citation type="submission" date="2014-10" db="EMBL/GenBank/DDBJ databases">
        <title>Genome sequence of Micropolyspora internatus JCM3315.</title>
        <authorList>
            <person name="Shin S.-K."/>
            <person name="Yi H."/>
        </authorList>
    </citation>
    <scope>NUCLEOTIDE SEQUENCE [LARGE SCALE GENOMIC DNA]</scope>
    <source>
        <strain evidence="3 4">JCM 3315</strain>
    </source>
</reference>
<feature type="region of interest" description="Disordered" evidence="1">
    <location>
        <begin position="242"/>
        <end position="263"/>
    </location>
</feature>
<dbReference type="SUPFAM" id="SSF52266">
    <property type="entry name" value="SGNH hydrolase"/>
    <property type="match status" value="1"/>
</dbReference>
<dbReference type="CDD" id="cd00229">
    <property type="entry name" value="SGNH_hydrolase"/>
    <property type="match status" value="1"/>
</dbReference>
<organism evidence="3 4">
    <name type="scientific">Saccharomonospora viridis</name>
    <dbReference type="NCBI Taxonomy" id="1852"/>
    <lineage>
        <taxon>Bacteria</taxon>
        <taxon>Bacillati</taxon>
        <taxon>Actinomycetota</taxon>
        <taxon>Actinomycetes</taxon>
        <taxon>Pseudonocardiales</taxon>
        <taxon>Pseudonocardiaceae</taxon>
        <taxon>Saccharomonospora</taxon>
    </lineage>
</organism>
<feature type="domain" description="SGNH hydrolase-type esterase" evidence="2">
    <location>
        <begin position="11"/>
        <end position="226"/>
    </location>
</feature>
<comment type="caution">
    <text evidence="3">The sequence shown here is derived from an EMBL/GenBank/DDBJ whole genome shotgun (WGS) entry which is preliminary data.</text>
</comment>
<dbReference type="InterPro" id="IPR036514">
    <property type="entry name" value="SGNH_hydro_sf"/>
</dbReference>
<dbReference type="EMBL" id="JRZE01000006">
    <property type="protein sequence ID" value="KHF42436.1"/>
    <property type="molecule type" value="Genomic_DNA"/>
</dbReference>
<dbReference type="RefSeq" id="WP_037311436.1">
    <property type="nucleotide sequence ID" value="NZ_DAHVQW010000099.1"/>
</dbReference>
<dbReference type="Pfam" id="PF13472">
    <property type="entry name" value="Lipase_GDSL_2"/>
    <property type="match status" value="1"/>
</dbReference>
<evidence type="ECO:0000259" key="2">
    <source>
        <dbReference type="Pfam" id="PF13472"/>
    </source>
</evidence>
<gene>
    <name evidence="3" type="ORF">MINT15_26380</name>
</gene>
<evidence type="ECO:0000313" key="4">
    <source>
        <dbReference type="Proteomes" id="UP000030848"/>
    </source>
</evidence>
<dbReference type="InterPro" id="IPR013830">
    <property type="entry name" value="SGNH_hydro"/>
</dbReference>
<dbReference type="AlphaFoldDB" id="A0A837D9H5"/>